<keyword evidence="2" id="KW-1185">Reference proteome</keyword>
<name>A0A136WEY6_9FIRM</name>
<organism evidence="1 2">
    <name type="scientific">Anaerotignum neopropionicum</name>
    <dbReference type="NCBI Taxonomy" id="36847"/>
    <lineage>
        <taxon>Bacteria</taxon>
        <taxon>Bacillati</taxon>
        <taxon>Bacillota</taxon>
        <taxon>Clostridia</taxon>
        <taxon>Lachnospirales</taxon>
        <taxon>Anaerotignaceae</taxon>
        <taxon>Anaerotignum</taxon>
    </lineage>
</organism>
<dbReference type="Proteomes" id="UP000070539">
    <property type="component" value="Unassembled WGS sequence"/>
</dbReference>
<proteinExistence type="predicted"/>
<gene>
    <name evidence="1" type="ORF">CLNEO_16550</name>
</gene>
<evidence type="ECO:0000313" key="1">
    <source>
        <dbReference type="EMBL" id="KXL53112.1"/>
    </source>
</evidence>
<evidence type="ECO:0000313" key="2">
    <source>
        <dbReference type="Proteomes" id="UP000070539"/>
    </source>
</evidence>
<reference evidence="1 2" key="1">
    <citation type="submission" date="2016-01" db="EMBL/GenBank/DDBJ databases">
        <title>Genome sequence of Clostridium neopropionicum X4, DSM-3847.</title>
        <authorList>
            <person name="Poehlein A."/>
            <person name="Beck M.H."/>
            <person name="Bengelsdorf F.R."/>
            <person name="Daniel R."/>
            <person name="Duerre P."/>
        </authorList>
    </citation>
    <scope>NUCLEOTIDE SEQUENCE [LARGE SCALE GENOMIC DNA]</scope>
    <source>
        <strain evidence="1 2">DSM-3847</strain>
    </source>
</reference>
<sequence length="30" mass="3600">MYEEILVDKVVCSELFKMSDYKKMLKSKTL</sequence>
<accession>A0A136WEY6</accession>
<comment type="caution">
    <text evidence="1">The sequence shown here is derived from an EMBL/GenBank/DDBJ whole genome shotgun (WGS) entry which is preliminary data.</text>
</comment>
<protein>
    <submittedName>
        <fullName evidence="1">Uncharacterized protein</fullName>
    </submittedName>
</protein>
<dbReference type="EMBL" id="LRVM01000004">
    <property type="protein sequence ID" value="KXL53112.1"/>
    <property type="molecule type" value="Genomic_DNA"/>
</dbReference>
<dbReference type="AlphaFoldDB" id="A0A136WEY6"/>